<dbReference type="PROSITE" id="PS51257">
    <property type="entry name" value="PROKAR_LIPOPROTEIN"/>
    <property type="match status" value="1"/>
</dbReference>
<evidence type="ECO:0000313" key="3">
    <source>
        <dbReference type="EMBL" id="OTP77083.1"/>
    </source>
</evidence>
<evidence type="ECO:0000313" key="4">
    <source>
        <dbReference type="Proteomes" id="UP000195221"/>
    </source>
</evidence>
<dbReference type="RefSeq" id="WP_062172506.1">
    <property type="nucleotide sequence ID" value="NZ_MSRG01000063.1"/>
</dbReference>
<name>A0A242N0I8_CABSO</name>
<dbReference type="EMBL" id="NBTZ01000033">
    <property type="protein sequence ID" value="OTP77083.1"/>
    <property type="molecule type" value="Genomic_DNA"/>
</dbReference>
<accession>A0A242N0I8</accession>
<dbReference type="AlphaFoldDB" id="A0A242N0I8"/>
<organism evidence="3 4">
    <name type="scientific">Caballeronia sordidicola</name>
    <name type="common">Burkholderia sordidicola</name>
    <dbReference type="NCBI Taxonomy" id="196367"/>
    <lineage>
        <taxon>Bacteria</taxon>
        <taxon>Pseudomonadati</taxon>
        <taxon>Pseudomonadota</taxon>
        <taxon>Betaproteobacteria</taxon>
        <taxon>Burkholderiales</taxon>
        <taxon>Burkholderiaceae</taxon>
        <taxon>Caballeronia</taxon>
    </lineage>
</organism>
<feature type="chain" id="PRO_5011281093" evidence="1">
    <location>
        <begin position="23"/>
        <end position="441"/>
    </location>
</feature>
<sequence length="441" mass="46879">MLRASFCGIAMLTGVLAGCANAASDGSIGFGPSPTLPPPHTTLLPTLNVAPANPWPEGTMPTAANGFAVNAFARGLDHPRWLTTLPNGDVLVAESNTPAQHDPDTGIKGWITKQFQKRAGAGVASPDRIILLRDTKGDGVADMRSVFIDKLHSPFGMVLVGDDLYVANTDAVLHFKYHTGDTSISGPGEKLTDLPGGPIDHHWTKNLIASRDGKLLYATVGSNSNAGENGIEAEEGRAAIVEIDRATGKSRIFASGLRNPNGMSWNPESGALWTVVNERDELGNDLVPDYMTSVKDGAFYGFPYSYYGQHVDTRVKPQNPEMVAKAIPPDYALGSHTASLGLTFYDATLFPQKYWNGAFIGQHGSWNRKPRSGYKVIFVPFSEGKPSGAPEDILTGFLSPDGDARGRPVGVTLDHSGALLVADDVGNSVWRVTPAQSAAGN</sequence>
<dbReference type="PANTHER" id="PTHR33546:SF1">
    <property type="entry name" value="LARGE, MULTIFUNCTIONAL SECRETED PROTEIN"/>
    <property type="match status" value="1"/>
</dbReference>
<dbReference type="PANTHER" id="PTHR33546">
    <property type="entry name" value="LARGE, MULTIFUNCTIONAL SECRETED PROTEIN-RELATED"/>
    <property type="match status" value="1"/>
</dbReference>
<feature type="domain" description="Pyrroloquinoline quinone-dependent pyranose dehydrogenase beta-propeller" evidence="2">
    <location>
        <begin position="153"/>
        <end position="433"/>
    </location>
</feature>
<dbReference type="Proteomes" id="UP000195221">
    <property type="component" value="Unassembled WGS sequence"/>
</dbReference>
<dbReference type="Gene3D" id="2.120.10.30">
    <property type="entry name" value="TolB, C-terminal domain"/>
    <property type="match status" value="1"/>
</dbReference>
<dbReference type="Pfam" id="PF22807">
    <property type="entry name" value="TrAA12"/>
    <property type="match status" value="1"/>
</dbReference>
<dbReference type="InterPro" id="IPR011042">
    <property type="entry name" value="6-blade_b-propeller_TolB-like"/>
</dbReference>
<dbReference type="InterPro" id="IPR054539">
    <property type="entry name" value="Beta-prop_PDH"/>
</dbReference>
<dbReference type="InterPro" id="IPR011041">
    <property type="entry name" value="Quinoprot_gluc/sorb_DH_b-prop"/>
</dbReference>
<comment type="caution">
    <text evidence="3">The sequence shown here is derived from an EMBL/GenBank/DDBJ whole genome shotgun (WGS) entry which is preliminary data.</text>
</comment>
<evidence type="ECO:0000259" key="2">
    <source>
        <dbReference type="Pfam" id="PF22807"/>
    </source>
</evidence>
<keyword evidence="1" id="KW-0732">Signal</keyword>
<gene>
    <name evidence="3" type="ORF">PAMC26577_08955</name>
</gene>
<evidence type="ECO:0000256" key="1">
    <source>
        <dbReference type="SAM" id="SignalP"/>
    </source>
</evidence>
<proteinExistence type="predicted"/>
<protein>
    <submittedName>
        <fullName evidence="3">L-sorbosone dehydrogenase</fullName>
    </submittedName>
</protein>
<reference evidence="3 4" key="1">
    <citation type="submission" date="2017-03" db="EMBL/GenBank/DDBJ databases">
        <title>Genome analysis of strain PAMC 26577.</title>
        <authorList>
            <person name="Oh H.-M."/>
            <person name="Yang J.-A."/>
        </authorList>
    </citation>
    <scope>NUCLEOTIDE SEQUENCE [LARGE SCALE GENOMIC DNA]</scope>
    <source>
        <strain evidence="3 4">PAMC 26577</strain>
    </source>
</reference>
<dbReference type="SUPFAM" id="SSF50952">
    <property type="entry name" value="Soluble quinoprotein glucose dehydrogenase"/>
    <property type="match status" value="1"/>
</dbReference>
<feature type="signal peptide" evidence="1">
    <location>
        <begin position="1"/>
        <end position="22"/>
    </location>
</feature>